<name>A0A1C4YF89_MICVI</name>
<dbReference type="Pfam" id="PF09704">
    <property type="entry name" value="Cas_Cas5d"/>
    <property type="match status" value="1"/>
</dbReference>
<keyword evidence="2" id="KW-0378">Hydrolase</keyword>
<dbReference type="EC" id="3.1.-.-" evidence="2"/>
<dbReference type="InterPro" id="IPR021124">
    <property type="entry name" value="CRISPR-assoc_prot_Cas5"/>
</dbReference>
<reference evidence="4" key="1">
    <citation type="submission" date="2016-06" db="EMBL/GenBank/DDBJ databases">
        <authorList>
            <person name="Varghese N."/>
            <person name="Submissions Spin"/>
        </authorList>
    </citation>
    <scope>NUCLEOTIDE SEQUENCE [LARGE SCALE GENOMIC DNA]</scope>
    <source>
        <strain evidence="4">DSM 43909</strain>
    </source>
</reference>
<evidence type="ECO:0000256" key="1">
    <source>
        <dbReference type="ARBA" id="ARBA00023118"/>
    </source>
</evidence>
<dbReference type="NCBIfam" id="TIGR01876">
    <property type="entry name" value="cas_Cas5d"/>
    <property type="match status" value="1"/>
</dbReference>
<accession>A0A1C4YF89</accession>
<dbReference type="PIRSF" id="PIRSF029950">
    <property type="entry name" value="Cas_CT1134"/>
    <property type="match status" value="1"/>
</dbReference>
<comment type="function">
    <text evidence="2">CRISPR (clustered regularly interspaced short palindromic repeat) is an adaptive immune system that provides protection against mobile genetic elements (viruses, transposable elements and conjugative plasmids). CRISPR clusters contain spacers, sequences complementary to antecedent mobile elements, and target invading nucleic acids. CRISPR clusters are transcribed and processed into CRISPR RNA (crRNA).</text>
</comment>
<dbReference type="GO" id="GO:0003723">
    <property type="term" value="F:RNA binding"/>
    <property type="evidence" value="ECO:0007669"/>
    <property type="project" value="UniProtKB-UniRule"/>
</dbReference>
<dbReference type="GO" id="GO:0051607">
    <property type="term" value="P:defense response to virus"/>
    <property type="evidence" value="ECO:0007669"/>
    <property type="project" value="UniProtKB-UniRule"/>
</dbReference>
<sequence>MTTDVVNGLTLRRSPEGDLPVVVQVSGEAALFSRPELKVERVSYPVMTPSAAVGVLESIFWKPEMRYQIVAIEVLKPVKQFSVRRNETSDVAPLAEAIKGTRRVDTAAHRDQRNAVCLRDVTYRIHAHIELAAHADKPVAAYRDQLRRRVRKGACFQQPYLGTREFSAEFGWPDDTPRADVNEEIGIMLHSVHRDGKPGQPRMEWFAARVVAGVLYVPERGIELALPVEGQVV</sequence>
<dbReference type="AlphaFoldDB" id="A0A1C4YF89"/>
<evidence type="ECO:0000313" key="3">
    <source>
        <dbReference type="EMBL" id="SCF19389.1"/>
    </source>
</evidence>
<evidence type="ECO:0000256" key="2">
    <source>
        <dbReference type="PIRNR" id="PIRNR029950"/>
    </source>
</evidence>
<keyword evidence="2" id="KW-0694">RNA-binding</keyword>
<gene>
    <name evidence="3" type="ORF">GA0074695_4216</name>
</gene>
<comment type="similarity">
    <text evidence="2">Belongs to the CRISPR-associated protein Cas5 family. Subtype I-C/Dvulg subfamily.</text>
</comment>
<dbReference type="GO" id="GO:0004519">
    <property type="term" value="F:endonuclease activity"/>
    <property type="evidence" value="ECO:0007669"/>
    <property type="project" value="UniProtKB-UniRule"/>
</dbReference>
<evidence type="ECO:0000313" key="4">
    <source>
        <dbReference type="Proteomes" id="UP000198242"/>
    </source>
</evidence>
<dbReference type="Proteomes" id="UP000198242">
    <property type="component" value="Chromosome I"/>
</dbReference>
<dbReference type="InterPro" id="IPR010155">
    <property type="entry name" value="CRISPR-assoc_prot_Cas5d"/>
</dbReference>
<dbReference type="NCBIfam" id="TIGR02593">
    <property type="entry name" value="CRISPR_cas5"/>
    <property type="match status" value="1"/>
</dbReference>
<dbReference type="EMBL" id="LT607411">
    <property type="protein sequence ID" value="SCF19389.1"/>
    <property type="molecule type" value="Genomic_DNA"/>
</dbReference>
<keyword evidence="2" id="KW-0255">Endonuclease</keyword>
<keyword evidence="1 2" id="KW-0051">Antiviral defense</keyword>
<dbReference type="Gene3D" id="3.30.70.2660">
    <property type="match status" value="1"/>
</dbReference>
<keyword evidence="2" id="KW-0540">Nuclease</keyword>
<proteinExistence type="inferred from homology"/>
<dbReference type="GO" id="GO:0016787">
    <property type="term" value="F:hydrolase activity"/>
    <property type="evidence" value="ECO:0007669"/>
    <property type="project" value="UniProtKB-KW"/>
</dbReference>
<protein>
    <recommendedName>
        <fullName evidence="2">pre-crRNA processing endonuclease</fullName>
        <ecNumber evidence="2">3.1.-.-</ecNumber>
    </recommendedName>
</protein>
<dbReference type="InterPro" id="IPR013422">
    <property type="entry name" value="CRISPR-assoc_prot_Cas5_N"/>
</dbReference>
<organism evidence="3 4">
    <name type="scientific">Micromonospora viridifaciens</name>
    <dbReference type="NCBI Taxonomy" id="1881"/>
    <lineage>
        <taxon>Bacteria</taxon>
        <taxon>Bacillati</taxon>
        <taxon>Actinomycetota</taxon>
        <taxon>Actinomycetes</taxon>
        <taxon>Micromonosporales</taxon>
        <taxon>Micromonosporaceae</taxon>
        <taxon>Micromonospora</taxon>
    </lineage>
</organism>
<dbReference type="GO" id="GO:0043571">
    <property type="term" value="P:maintenance of CRISPR repeat elements"/>
    <property type="evidence" value="ECO:0007669"/>
    <property type="project" value="UniProtKB-UniRule"/>
</dbReference>
<keyword evidence="4" id="KW-1185">Reference proteome</keyword>